<dbReference type="AlphaFoldDB" id="A0A6C0JIR7"/>
<dbReference type="EMBL" id="MN740385">
    <property type="protein sequence ID" value="QHU03698.1"/>
    <property type="molecule type" value="Genomic_DNA"/>
</dbReference>
<evidence type="ECO:0000313" key="2">
    <source>
        <dbReference type="EMBL" id="QHU03698.1"/>
    </source>
</evidence>
<dbReference type="Pfam" id="PF18898">
    <property type="entry name" value="DUF5654"/>
    <property type="match status" value="1"/>
</dbReference>
<protein>
    <submittedName>
        <fullName evidence="2">Uncharacterized protein</fullName>
    </submittedName>
</protein>
<keyword evidence="1" id="KW-0472">Membrane</keyword>
<proteinExistence type="predicted"/>
<dbReference type="InterPro" id="IPR043713">
    <property type="entry name" value="DUF5654"/>
</dbReference>
<name>A0A6C0JIR7_9ZZZZ</name>
<reference evidence="2" key="1">
    <citation type="journal article" date="2020" name="Nature">
        <title>Giant virus diversity and host interactions through global metagenomics.</title>
        <authorList>
            <person name="Schulz F."/>
            <person name="Roux S."/>
            <person name="Paez-Espino D."/>
            <person name="Jungbluth S."/>
            <person name="Walsh D.A."/>
            <person name="Denef V.J."/>
            <person name="McMahon K.D."/>
            <person name="Konstantinidis K.T."/>
            <person name="Eloe-Fadrosh E.A."/>
            <person name="Kyrpides N.C."/>
            <person name="Woyke T."/>
        </authorList>
    </citation>
    <scope>NUCLEOTIDE SEQUENCE</scope>
    <source>
        <strain evidence="2">GVMAG-M-3300027206-1</strain>
    </source>
</reference>
<sequence length="98" mass="10781">MSDMTAQAIKTVNLVSQELETQSLNSIVAGFSFAAAMSWMDVVRWFIQQVIRVPKNGGVQYSLTAILTTLLSIAVYMIISKISTRVSKPAQPVFAITR</sequence>
<keyword evidence="1" id="KW-0812">Transmembrane</keyword>
<organism evidence="2">
    <name type="scientific">viral metagenome</name>
    <dbReference type="NCBI Taxonomy" id="1070528"/>
    <lineage>
        <taxon>unclassified sequences</taxon>
        <taxon>metagenomes</taxon>
        <taxon>organismal metagenomes</taxon>
    </lineage>
</organism>
<feature type="transmembrane region" description="Helical" evidence="1">
    <location>
        <begin position="59"/>
        <end position="79"/>
    </location>
</feature>
<accession>A0A6C0JIR7</accession>
<feature type="transmembrane region" description="Helical" evidence="1">
    <location>
        <begin position="27"/>
        <end position="47"/>
    </location>
</feature>
<keyword evidence="1" id="KW-1133">Transmembrane helix</keyword>
<evidence type="ECO:0000256" key="1">
    <source>
        <dbReference type="SAM" id="Phobius"/>
    </source>
</evidence>